<dbReference type="GO" id="GO:0004497">
    <property type="term" value="F:monooxygenase activity"/>
    <property type="evidence" value="ECO:0007669"/>
    <property type="project" value="InterPro"/>
</dbReference>
<dbReference type="InterPro" id="IPR001128">
    <property type="entry name" value="Cyt_P450"/>
</dbReference>
<dbReference type="CDD" id="cd11040">
    <property type="entry name" value="CYP7_CYP8-like"/>
    <property type="match status" value="1"/>
</dbReference>
<evidence type="ECO:0000256" key="6">
    <source>
        <dbReference type="ARBA" id="ARBA00023004"/>
    </source>
</evidence>
<evidence type="ECO:0000256" key="2">
    <source>
        <dbReference type="ARBA" id="ARBA00004389"/>
    </source>
</evidence>
<keyword evidence="6 7" id="KW-0408">Iron</keyword>
<dbReference type="RefSeq" id="XP_013283518.1">
    <property type="nucleotide sequence ID" value="XM_013428064.1"/>
</dbReference>
<dbReference type="Proteomes" id="UP000053029">
    <property type="component" value="Unassembled WGS sequence"/>
</dbReference>
<dbReference type="Pfam" id="PF00067">
    <property type="entry name" value="p450"/>
    <property type="match status" value="1"/>
</dbReference>
<evidence type="ECO:0000256" key="3">
    <source>
        <dbReference type="ARBA" id="ARBA00010617"/>
    </source>
</evidence>
<proteinExistence type="inferred from homology"/>
<dbReference type="EMBL" id="KN846972">
    <property type="protein sequence ID" value="KIW79710.1"/>
    <property type="molecule type" value="Genomic_DNA"/>
</dbReference>
<keyword evidence="5 7" id="KW-0479">Metal-binding</keyword>
<feature type="binding site" description="axial binding residue" evidence="7">
    <location>
        <position position="534"/>
    </location>
    <ligand>
        <name>heme</name>
        <dbReference type="ChEBI" id="CHEBI:30413"/>
    </ligand>
    <ligandPart>
        <name>Fe</name>
        <dbReference type="ChEBI" id="CHEBI:18248"/>
    </ligandPart>
</feature>
<keyword evidence="4" id="KW-0443">Lipid metabolism</keyword>
<reference evidence="8 9" key="1">
    <citation type="submission" date="2015-01" db="EMBL/GenBank/DDBJ databases">
        <title>The Genome Sequence of Fonsecaea pedrosoi CBS 271.37.</title>
        <authorList>
            <consortium name="The Broad Institute Genomics Platform"/>
            <person name="Cuomo C."/>
            <person name="de Hoog S."/>
            <person name="Gorbushina A."/>
            <person name="Stielow B."/>
            <person name="Teixiera M."/>
            <person name="Abouelleil A."/>
            <person name="Chapman S.B."/>
            <person name="Priest M."/>
            <person name="Young S.K."/>
            <person name="Wortman J."/>
            <person name="Nusbaum C."/>
            <person name="Birren B."/>
        </authorList>
    </citation>
    <scope>NUCLEOTIDE SEQUENCE [LARGE SCALE GENOMIC DNA]</scope>
    <source>
        <strain evidence="8 9">CBS 271.37</strain>
    </source>
</reference>
<comment type="subcellular location">
    <subcellularLocation>
        <location evidence="2">Endoplasmic reticulum membrane</location>
        <topology evidence="2">Single-pass membrane protein</topology>
    </subcellularLocation>
</comment>
<dbReference type="VEuPathDB" id="FungiDB:Z517_06324"/>
<keyword evidence="9" id="KW-1185">Reference proteome</keyword>
<dbReference type="PRINTS" id="PR00465">
    <property type="entry name" value="EP450IV"/>
</dbReference>
<protein>
    <recommendedName>
        <fullName evidence="10">Cytochrome P450</fullName>
    </recommendedName>
</protein>
<organism evidence="8 9">
    <name type="scientific">Fonsecaea pedrosoi CBS 271.37</name>
    <dbReference type="NCBI Taxonomy" id="1442368"/>
    <lineage>
        <taxon>Eukaryota</taxon>
        <taxon>Fungi</taxon>
        <taxon>Dikarya</taxon>
        <taxon>Ascomycota</taxon>
        <taxon>Pezizomycotina</taxon>
        <taxon>Eurotiomycetes</taxon>
        <taxon>Chaetothyriomycetidae</taxon>
        <taxon>Chaetothyriales</taxon>
        <taxon>Herpotrichiellaceae</taxon>
        <taxon>Fonsecaea</taxon>
    </lineage>
</organism>
<dbReference type="InterPro" id="IPR036396">
    <property type="entry name" value="Cyt_P450_sf"/>
</dbReference>
<evidence type="ECO:0000256" key="5">
    <source>
        <dbReference type="ARBA" id="ARBA00022723"/>
    </source>
</evidence>
<dbReference type="HOGENOM" id="CLU_018012_0_0_1"/>
<comment type="similarity">
    <text evidence="3">Belongs to the cytochrome P450 family.</text>
</comment>
<dbReference type="SUPFAM" id="SSF48264">
    <property type="entry name" value="Cytochrome P450"/>
    <property type="match status" value="1"/>
</dbReference>
<evidence type="ECO:0000256" key="4">
    <source>
        <dbReference type="ARBA" id="ARBA00022516"/>
    </source>
</evidence>
<evidence type="ECO:0008006" key="10">
    <source>
        <dbReference type="Google" id="ProtNLM"/>
    </source>
</evidence>
<dbReference type="AlphaFoldDB" id="A0A0D2GME1"/>
<accession>A0A0D2GME1</accession>
<dbReference type="PANTHER" id="PTHR24306">
    <property type="match status" value="1"/>
</dbReference>
<gene>
    <name evidence="8" type="ORF">Z517_06324</name>
</gene>
<evidence type="ECO:0000256" key="1">
    <source>
        <dbReference type="ARBA" id="ARBA00001971"/>
    </source>
</evidence>
<dbReference type="InterPro" id="IPR002403">
    <property type="entry name" value="Cyt_P450_E_grp-IV"/>
</dbReference>
<dbReference type="OrthoDB" id="3366823at2759"/>
<evidence type="ECO:0000313" key="8">
    <source>
        <dbReference type="EMBL" id="KIW79710.1"/>
    </source>
</evidence>
<dbReference type="GO" id="GO:0016705">
    <property type="term" value="F:oxidoreductase activity, acting on paired donors, with incorporation or reduction of molecular oxygen"/>
    <property type="evidence" value="ECO:0007669"/>
    <property type="project" value="InterPro"/>
</dbReference>
<dbReference type="GO" id="GO:0005506">
    <property type="term" value="F:iron ion binding"/>
    <property type="evidence" value="ECO:0007669"/>
    <property type="project" value="InterPro"/>
</dbReference>
<evidence type="ECO:0000313" key="9">
    <source>
        <dbReference type="Proteomes" id="UP000053029"/>
    </source>
</evidence>
<dbReference type="PANTHER" id="PTHR24306:SF7">
    <property type="entry name" value="AHBB"/>
    <property type="match status" value="1"/>
</dbReference>
<dbReference type="GeneID" id="25305814"/>
<keyword evidence="4" id="KW-0444">Lipid biosynthesis</keyword>
<name>A0A0D2GME1_9EURO</name>
<dbReference type="Gene3D" id="1.10.630.10">
    <property type="entry name" value="Cytochrome P450"/>
    <property type="match status" value="1"/>
</dbReference>
<dbReference type="GO" id="GO:0005789">
    <property type="term" value="C:endoplasmic reticulum membrane"/>
    <property type="evidence" value="ECO:0007669"/>
    <property type="project" value="UniProtKB-SubCell"/>
</dbReference>
<keyword evidence="7" id="KW-0349">Heme</keyword>
<evidence type="ECO:0000256" key="7">
    <source>
        <dbReference type="PIRSR" id="PIRSR602403-1"/>
    </source>
</evidence>
<dbReference type="STRING" id="1442368.A0A0D2GME1"/>
<comment type="cofactor">
    <cofactor evidence="1 7">
        <name>heme</name>
        <dbReference type="ChEBI" id="CHEBI:30413"/>
    </cofactor>
</comment>
<sequence>MNVSPQDRNSSFLQHILTTGIQHPFQSLVAIFFVVCVVTRVISGLQYRSTVLKQATAGSNGPRTVPVLPYWIPWVGHAFSFIAGGSDFLGRAARSLGPNGSIYALKMANTKHNVVTVPSLAKQILMDRTSPITMNDFVLHTMKNFWDDRGTIKAIEPSHLWGNIHGVLSGMLRESFVSVAISGTVDMVAERTWNLISGLQSPVDQSIWERFGGVQIISNGEGDKPLVAEASLFPLLRYFVGDIATTVLFGKDFMENYPNIMPDLWEMDMQFNLFMAGAPSWLPGLSGPARARERIVDAIQEHHEALFKYLDGQDPGSRWPDMSDVSSVIVDRAKAFREGGSAPRGYATGNGAILWAMNINANPIIFWTIWYIFSNPSLVEELRAEVAPYVRFRRPAATGLPIQEHPKLEIDIAALWSKCPLLKGCFFEAMRLEVPSMSYKMVEEDFVVFENDEDARLLGKKEPQSWLLRKGEYLCLPHGVHQSDDKYFRDPERFDPRRFWAKDKDHEGGAGGGDSDVRVEYGTMKVWGGGKQMCKGKTFAEREVVLFVAALVMQWDMVPVSDGGRWVHPGRKIGAGAVNPTRDVRVRLTRREGW</sequence>
<dbReference type="GO" id="GO:0020037">
    <property type="term" value="F:heme binding"/>
    <property type="evidence" value="ECO:0007669"/>
    <property type="project" value="InterPro"/>
</dbReference>